<evidence type="ECO:0000256" key="1">
    <source>
        <dbReference type="SAM" id="SignalP"/>
    </source>
</evidence>
<keyword evidence="2" id="KW-0378">Hydrolase</keyword>
<dbReference type="EMBL" id="JAMZED010000030">
    <property type="protein sequence ID" value="MCR6505462.1"/>
    <property type="molecule type" value="Genomic_DNA"/>
</dbReference>
<evidence type="ECO:0000313" key="2">
    <source>
        <dbReference type="EMBL" id="MCR6505462.1"/>
    </source>
</evidence>
<dbReference type="InterPro" id="IPR043741">
    <property type="entry name" value="DUF5686"/>
</dbReference>
<dbReference type="Proteomes" id="UP001143192">
    <property type="component" value="Unassembled WGS sequence"/>
</dbReference>
<feature type="signal peptide" evidence="1">
    <location>
        <begin position="1"/>
        <end position="23"/>
    </location>
</feature>
<reference evidence="2" key="2">
    <citation type="submission" date="2022-04" db="EMBL/GenBank/DDBJ databases">
        <authorList>
            <person name="Fokt H."/>
            <person name="Baines J."/>
        </authorList>
    </citation>
    <scope>NUCLEOTIDE SEQUENCE</scope>
    <source>
        <strain evidence="2">KH365_2</strain>
    </source>
</reference>
<dbReference type="Pfam" id="PF13715">
    <property type="entry name" value="CarbopepD_reg_2"/>
    <property type="match status" value="1"/>
</dbReference>
<name>A0A9X2NVE7_9BACE</name>
<dbReference type="GO" id="GO:0004180">
    <property type="term" value="F:carboxypeptidase activity"/>
    <property type="evidence" value="ECO:0007669"/>
    <property type="project" value="UniProtKB-KW"/>
</dbReference>
<reference evidence="2" key="1">
    <citation type="journal article" date="2022" name="Arch. Microbiol.">
        <title>Bacteroides muris sp. nov. isolated from the cecum of wild-derived house mice.</title>
        <authorList>
            <person name="Fokt H."/>
            <person name="Unni R."/>
            <person name="Repnik U."/>
            <person name="Schmitz R.A."/>
            <person name="Bramkamp M."/>
            <person name="Baines J.F."/>
            <person name="Unterweger D."/>
        </authorList>
    </citation>
    <scope>NUCLEOTIDE SEQUENCE</scope>
    <source>
        <strain evidence="2">KH365_2</strain>
    </source>
</reference>
<feature type="chain" id="PRO_5040851203" evidence="1">
    <location>
        <begin position="24"/>
        <end position="861"/>
    </location>
</feature>
<accession>A0A9X2NVE7</accession>
<dbReference type="AlphaFoldDB" id="A0A9X2NVE7"/>
<evidence type="ECO:0000313" key="3">
    <source>
        <dbReference type="Proteomes" id="UP001143192"/>
    </source>
</evidence>
<dbReference type="Pfam" id="PF18939">
    <property type="entry name" value="DUF5686"/>
    <property type="match status" value="1"/>
</dbReference>
<protein>
    <submittedName>
        <fullName evidence="2">DUF5686 and carboxypeptidase regulatory-like domain-containing protein</fullName>
    </submittedName>
</protein>
<proteinExistence type="predicted"/>
<comment type="caution">
    <text evidence="2">The sequence shown here is derived from an EMBL/GenBank/DDBJ whole genome shotgun (WGS) entry which is preliminary data.</text>
</comment>
<dbReference type="SUPFAM" id="SSF49464">
    <property type="entry name" value="Carboxypeptidase regulatory domain-like"/>
    <property type="match status" value="1"/>
</dbReference>
<dbReference type="Gene3D" id="2.60.40.1120">
    <property type="entry name" value="Carboxypeptidase-like, regulatory domain"/>
    <property type="match status" value="1"/>
</dbReference>
<keyword evidence="3" id="KW-1185">Reference proteome</keyword>
<organism evidence="2 3">
    <name type="scientific">Bacteroides muris</name>
    <name type="common">ex Fokt et al. 2023</name>
    <dbReference type="NCBI Taxonomy" id="2937417"/>
    <lineage>
        <taxon>Bacteria</taxon>
        <taxon>Pseudomonadati</taxon>
        <taxon>Bacteroidota</taxon>
        <taxon>Bacteroidia</taxon>
        <taxon>Bacteroidales</taxon>
        <taxon>Bacteroidaceae</taxon>
        <taxon>Bacteroides</taxon>
    </lineage>
</organism>
<dbReference type="RefSeq" id="WP_257931923.1">
    <property type="nucleotide sequence ID" value="NZ_JAMZED010000030.1"/>
</dbReference>
<keyword evidence="2" id="KW-0645">Protease</keyword>
<sequence>MKQRYTIYVLFLLSLSVSISTSAQIKGVITDSLTNEPLMYITVQYEGKGVGGISNANGEYQVENRKGWDELTFSAIGYITKKVKLKPGTRTLNVKLQPDDILLSEVVVKPKKEKYSRKNNPAVEFMKKVIENKKALKLEENDYYQYQKYEKMKMSLNDVTPDKMEKGIYKKFSFFKDQVEVSPKTSKMILPISIKETVSKTIFRKNPKSEKTIIEGMNSTGIEEFFNTGDMLGTILTDVFSDINIYDDDIRLLQRRFVSPIGRGAISFYKYYLMDTLMVDKQECVHLTFVPQNPQDFGFTGHLYVVKDSTYAVKKCTMNLPKKTGVNFVENLDIVQQFEQLHDSNWVLTDDDMTVELHFVKGIQGLEVQRTTKYSDYQFAEIEPRLFRLKGNVIKEANMLAKSDEYWAKVRQVPLTKKESTMDVFMNRIEQIPGFKYVIFGAKALIENFVETGSKNHPSKFDFGPINTMITSNYVNGTRFRLSGMTTGNLDPHWSLSGYGAYGTKDKKWFYSGQVAYSFNKREYVLWEFPKHYVAFKYTYDVMSPMDKYLATDKDNLFVGWKWTTVDQMSYMRDATLTYELETNTGFSVQAMARHRNDQPAGQLQYWKNNGEILGQWDEKNTLVHDITTTELGVTLRYAPGETFVNTKQRRVPVSLDAPTFTLSHTAGFKGVLGGEYDFNLTEASIRKRFWLGSWGKLDVTARAGAQWNTVPFPLLNLPMANLSYITQNNESFNLINNMEFLNDRYASLNLSYDMNGKLFNRLPLIKKLKWREMFRIRGLWGTLTDKNNPYKSNNPDLFLFPMRDGVPTSHVMSKTPYVEASVGIYNIFKLLHIEYVRRLTYTDIPGVKKGGIRFMILMIF</sequence>
<keyword evidence="1" id="KW-0732">Signal</keyword>
<dbReference type="InterPro" id="IPR008969">
    <property type="entry name" value="CarboxyPept-like_regulatory"/>
</dbReference>
<gene>
    <name evidence="2" type="ORF">M1B79_12470</name>
</gene>
<keyword evidence="2" id="KW-0121">Carboxypeptidase</keyword>